<dbReference type="PANTHER" id="PTHR42804">
    <property type="entry name" value="ALDEHYDE DEHYDROGENASE"/>
    <property type="match status" value="1"/>
</dbReference>
<evidence type="ECO:0000256" key="5">
    <source>
        <dbReference type="PROSITE-ProRule" id="PRU10007"/>
    </source>
</evidence>
<dbReference type="Proteomes" id="UP000191039">
    <property type="component" value="Unassembled WGS sequence"/>
</dbReference>
<keyword evidence="2 6" id="KW-0560">Oxidoreductase</keyword>
<evidence type="ECO:0000256" key="4">
    <source>
        <dbReference type="ARBA" id="ARBA00049194"/>
    </source>
</evidence>
<dbReference type="SUPFAM" id="SSF53720">
    <property type="entry name" value="ALDH-like"/>
    <property type="match status" value="1"/>
</dbReference>
<dbReference type="EC" id="1.2.1.3" evidence="3"/>
<evidence type="ECO:0000256" key="2">
    <source>
        <dbReference type="ARBA" id="ARBA00023002"/>
    </source>
</evidence>
<dbReference type="InterPro" id="IPR016163">
    <property type="entry name" value="Ald_DH_C"/>
</dbReference>
<evidence type="ECO:0000313" key="9">
    <source>
        <dbReference type="Proteomes" id="UP000191039"/>
    </source>
</evidence>
<dbReference type="Gene3D" id="3.40.605.10">
    <property type="entry name" value="Aldehyde Dehydrogenase, Chain A, domain 1"/>
    <property type="match status" value="1"/>
</dbReference>
<dbReference type="Gene3D" id="3.40.309.10">
    <property type="entry name" value="Aldehyde Dehydrogenase, Chain A, domain 2"/>
    <property type="match status" value="1"/>
</dbReference>
<evidence type="ECO:0000256" key="3">
    <source>
        <dbReference type="ARBA" id="ARBA00024226"/>
    </source>
</evidence>
<dbReference type="EMBL" id="MIJD01000127">
    <property type="protein sequence ID" value="OPE53831.1"/>
    <property type="molecule type" value="Genomic_DNA"/>
</dbReference>
<evidence type="ECO:0000259" key="7">
    <source>
        <dbReference type="Pfam" id="PF00171"/>
    </source>
</evidence>
<dbReference type="PROSITE" id="PS00687">
    <property type="entry name" value="ALDEHYDE_DEHYDR_GLU"/>
    <property type="match status" value="1"/>
</dbReference>
<dbReference type="FunFam" id="3.40.605.10:FF:000007">
    <property type="entry name" value="NAD/NADP-dependent betaine aldehyde dehydrogenase"/>
    <property type="match status" value="1"/>
</dbReference>
<accession>A0A1Q4HF94</accession>
<dbReference type="InterPro" id="IPR016161">
    <property type="entry name" value="Ald_DH/histidinol_DH"/>
</dbReference>
<dbReference type="CDD" id="cd07138">
    <property type="entry name" value="ALDH_CddD_SSP0762"/>
    <property type="match status" value="1"/>
</dbReference>
<evidence type="ECO:0000313" key="8">
    <source>
        <dbReference type="EMBL" id="OPE53831.1"/>
    </source>
</evidence>
<dbReference type="InterPro" id="IPR029510">
    <property type="entry name" value="Ald_DH_CS_GLU"/>
</dbReference>
<feature type="domain" description="Aldehyde dehydrogenase" evidence="7">
    <location>
        <begin position="13"/>
        <end position="468"/>
    </location>
</feature>
<evidence type="ECO:0000256" key="6">
    <source>
        <dbReference type="RuleBase" id="RU003345"/>
    </source>
</evidence>
<dbReference type="FunFam" id="3.40.309.10:FF:000012">
    <property type="entry name" value="Betaine aldehyde dehydrogenase"/>
    <property type="match status" value="1"/>
</dbReference>
<dbReference type="GO" id="GO:0004029">
    <property type="term" value="F:aldehyde dehydrogenase (NAD+) activity"/>
    <property type="evidence" value="ECO:0007669"/>
    <property type="project" value="UniProtKB-EC"/>
</dbReference>
<name>A0A1Q4HF94_9MYCO</name>
<dbReference type="InterPro" id="IPR015590">
    <property type="entry name" value="Aldehyde_DH_dom"/>
</dbReference>
<dbReference type="AlphaFoldDB" id="A0A1Q4HF94"/>
<dbReference type="Pfam" id="PF00171">
    <property type="entry name" value="Aldedh"/>
    <property type="match status" value="1"/>
</dbReference>
<dbReference type="PANTHER" id="PTHR42804:SF1">
    <property type="entry name" value="ALDEHYDE DEHYDROGENASE-RELATED"/>
    <property type="match status" value="1"/>
</dbReference>
<comment type="catalytic activity">
    <reaction evidence="4">
        <text>an aldehyde + NAD(+) + H2O = a carboxylate + NADH + 2 H(+)</text>
        <dbReference type="Rhea" id="RHEA:16185"/>
        <dbReference type="ChEBI" id="CHEBI:15377"/>
        <dbReference type="ChEBI" id="CHEBI:15378"/>
        <dbReference type="ChEBI" id="CHEBI:17478"/>
        <dbReference type="ChEBI" id="CHEBI:29067"/>
        <dbReference type="ChEBI" id="CHEBI:57540"/>
        <dbReference type="ChEBI" id="CHEBI:57945"/>
        <dbReference type="EC" id="1.2.1.3"/>
    </reaction>
</comment>
<feature type="active site" evidence="5">
    <location>
        <position position="245"/>
    </location>
</feature>
<sequence>MAHERQQFINGEWVSGESSELIDVVNPATEEIIAQVPAGTAGDVDRAVAAAKAAFESWSRTPVAERLRILEAVVEGYQAREDDLVRVISMEMGAPESFSRAAQVPLPLMTMTTAVEILRDFKFEYEANGVSIVREPIGVIGAITPWNFPLHQVALKVIPGLATGCTVVLKPSEVTPLSSIIFTEVLEAAGVPAGVFNLVQGHGPEVGEAISSHPDIDLVSFTGSTRAGKRVTELGAQTVKRVTLELGGKSANIILDDADFEAAIPAGVAGSYLNCGQACNAPTRMLVPRARLAEVEELAKKAAETFEAGAATEGKTPLGPVTTEAGLHRVRRYIEQGVEEGAKLIAGGAEPVEGPGYFVRPTVFSNVTQDMTIAREEIFGPVLSIIAYDTVDEAVAIANDSEYGLGGWVWSGDATRAREVAKRIRTGQVYINGAGIHPYAPFGGYKQSGNGREWGLYGFEEVLETKAILG</sequence>
<dbReference type="InterPro" id="IPR016162">
    <property type="entry name" value="Ald_DH_N"/>
</dbReference>
<gene>
    <name evidence="8" type="ORF">BV510_13525</name>
</gene>
<reference evidence="8 9" key="1">
    <citation type="submission" date="2016-09" db="EMBL/GenBank/DDBJ databases">
        <title>genome sequences of unsequenced Mycobacteria.</title>
        <authorList>
            <person name="Greninger A.L."/>
            <person name="Jerome K.R."/>
            <person name="Mcnair B."/>
            <person name="Wallis C."/>
            <person name="Fang F."/>
        </authorList>
    </citation>
    <scope>NUCLEOTIDE SEQUENCE [LARGE SCALE GENOMIC DNA]</scope>
    <source>
        <strain evidence="8 9">BM1</strain>
    </source>
</reference>
<comment type="caution">
    <text evidence="8">The sequence shown here is derived from an EMBL/GenBank/DDBJ whole genome shotgun (WGS) entry which is preliminary data.</text>
</comment>
<comment type="similarity">
    <text evidence="1 6">Belongs to the aldehyde dehydrogenase family.</text>
</comment>
<dbReference type="STRING" id="1801.BRW64_10690"/>
<protein>
    <recommendedName>
        <fullName evidence="3">aldehyde dehydrogenase (NAD(+))</fullName>
        <ecNumber evidence="3">1.2.1.3</ecNumber>
    </recommendedName>
</protein>
<dbReference type="InterPro" id="IPR016160">
    <property type="entry name" value="Ald_DH_CS_CYS"/>
</dbReference>
<organism evidence="8 9">
    <name type="scientific">Mycolicibacterium diernhoferi</name>
    <dbReference type="NCBI Taxonomy" id="1801"/>
    <lineage>
        <taxon>Bacteria</taxon>
        <taxon>Bacillati</taxon>
        <taxon>Actinomycetota</taxon>
        <taxon>Actinomycetes</taxon>
        <taxon>Mycobacteriales</taxon>
        <taxon>Mycobacteriaceae</taxon>
        <taxon>Mycolicibacterium</taxon>
    </lineage>
</organism>
<dbReference type="PROSITE" id="PS00070">
    <property type="entry name" value="ALDEHYDE_DEHYDR_CYS"/>
    <property type="match status" value="1"/>
</dbReference>
<proteinExistence type="inferred from homology"/>
<evidence type="ECO:0000256" key="1">
    <source>
        <dbReference type="ARBA" id="ARBA00009986"/>
    </source>
</evidence>